<dbReference type="Proteomes" id="UP001454036">
    <property type="component" value="Unassembled WGS sequence"/>
</dbReference>
<sequence>MNYFCDLDFLYECITQYVSSCAPNLFRSIHKLELYLDPYVGITNYVNSNNLHVVPPAMYNDNPSLFFPPGHAYDAQMGFGQYSPIPSPISPVVIDGQLFSPHQIHMSPSYYPQTVSPGLPHGLSGIPVSQTDESWKQ</sequence>
<comment type="caution">
    <text evidence="1">The sequence shown here is derived from an EMBL/GenBank/DDBJ whole genome shotgun (WGS) entry which is preliminary data.</text>
</comment>
<dbReference type="AlphaFoldDB" id="A0AAV3QN12"/>
<reference evidence="1 2" key="1">
    <citation type="submission" date="2024-01" db="EMBL/GenBank/DDBJ databases">
        <title>The complete chloroplast genome sequence of Lithospermum erythrorhizon: insights into the phylogenetic relationship among Boraginaceae species and the maternal lineages of purple gromwells.</title>
        <authorList>
            <person name="Okada T."/>
            <person name="Watanabe K."/>
        </authorList>
    </citation>
    <scope>NUCLEOTIDE SEQUENCE [LARGE SCALE GENOMIC DNA]</scope>
</reference>
<keyword evidence="2" id="KW-1185">Reference proteome</keyword>
<gene>
    <name evidence="1" type="ORF">LIER_20608</name>
</gene>
<accession>A0AAV3QN12</accession>
<name>A0AAV3QN12_LITER</name>
<protein>
    <submittedName>
        <fullName evidence="1">Uncharacterized protein</fullName>
    </submittedName>
</protein>
<proteinExistence type="predicted"/>
<organism evidence="1 2">
    <name type="scientific">Lithospermum erythrorhizon</name>
    <name type="common">Purple gromwell</name>
    <name type="synonym">Lithospermum officinale var. erythrorhizon</name>
    <dbReference type="NCBI Taxonomy" id="34254"/>
    <lineage>
        <taxon>Eukaryota</taxon>
        <taxon>Viridiplantae</taxon>
        <taxon>Streptophyta</taxon>
        <taxon>Embryophyta</taxon>
        <taxon>Tracheophyta</taxon>
        <taxon>Spermatophyta</taxon>
        <taxon>Magnoliopsida</taxon>
        <taxon>eudicotyledons</taxon>
        <taxon>Gunneridae</taxon>
        <taxon>Pentapetalae</taxon>
        <taxon>asterids</taxon>
        <taxon>lamiids</taxon>
        <taxon>Boraginales</taxon>
        <taxon>Boraginaceae</taxon>
        <taxon>Boraginoideae</taxon>
        <taxon>Lithospermeae</taxon>
        <taxon>Lithospermum</taxon>
    </lineage>
</organism>
<evidence type="ECO:0000313" key="1">
    <source>
        <dbReference type="EMBL" id="GAA0165129.1"/>
    </source>
</evidence>
<dbReference type="EMBL" id="BAABME010005262">
    <property type="protein sequence ID" value="GAA0165129.1"/>
    <property type="molecule type" value="Genomic_DNA"/>
</dbReference>
<evidence type="ECO:0000313" key="2">
    <source>
        <dbReference type="Proteomes" id="UP001454036"/>
    </source>
</evidence>